<dbReference type="Pfam" id="PF08459">
    <property type="entry name" value="UvrC_RNaseH_dom"/>
    <property type="match status" value="1"/>
</dbReference>
<evidence type="ECO:0000313" key="10">
    <source>
        <dbReference type="Proteomes" id="UP000247409"/>
    </source>
</evidence>
<dbReference type="SUPFAM" id="SSF46600">
    <property type="entry name" value="C-terminal UvrC-binding domain of UvrB"/>
    <property type="match status" value="1"/>
</dbReference>
<evidence type="ECO:0000256" key="4">
    <source>
        <dbReference type="ARBA" id="ARBA00022881"/>
    </source>
</evidence>
<dbReference type="InterPro" id="IPR035901">
    <property type="entry name" value="GIY-YIG_endonuc_sf"/>
</dbReference>
<evidence type="ECO:0000256" key="5">
    <source>
        <dbReference type="ARBA" id="ARBA00023204"/>
    </source>
</evidence>
<evidence type="ECO:0000256" key="3">
    <source>
        <dbReference type="ARBA" id="ARBA00022769"/>
    </source>
</evidence>
<keyword evidence="2" id="KW-0227">DNA damage</keyword>
<comment type="caution">
    <text evidence="9">The sequence shown here is derived from an EMBL/GenBank/DDBJ whole genome shotgun (WGS) entry which is preliminary data.</text>
</comment>
<dbReference type="GO" id="GO:0006289">
    <property type="term" value="P:nucleotide-excision repair"/>
    <property type="evidence" value="ECO:0007669"/>
    <property type="project" value="InterPro"/>
</dbReference>
<name>A0A2V3IJM6_9FLOR</name>
<dbReference type="PANTHER" id="PTHR30562">
    <property type="entry name" value="UVRC/OXIDOREDUCTASE"/>
    <property type="match status" value="1"/>
</dbReference>
<dbReference type="InterPro" id="IPR036876">
    <property type="entry name" value="UVR_dom_sf"/>
</dbReference>
<dbReference type="PANTHER" id="PTHR30562:SF1">
    <property type="entry name" value="UVRABC SYSTEM PROTEIN C"/>
    <property type="match status" value="1"/>
</dbReference>
<dbReference type="Gene3D" id="3.40.1440.10">
    <property type="entry name" value="GIY-YIG endonuclease"/>
    <property type="match status" value="1"/>
</dbReference>
<feature type="domain" description="UVR" evidence="6">
    <location>
        <begin position="328"/>
        <end position="363"/>
    </location>
</feature>
<dbReference type="InterPro" id="IPR010994">
    <property type="entry name" value="RuvA_2-like"/>
</dbReference>
<dbReference type="InterPro" id="IPR050066">
    <property type="entry name" value="UvrABC_protein_C"/>
</dbReference>
<feature type="domain" description="GIY-YIG" evidence="7">
    <location>
        <begin position="129"/>
        <end position="218"/>
    </location>
</feature>
<dbReference type="Gene3D" id="1.10.150.20">
    <property type="entry name" value="5' to 3' exonuclease, C-terminal subdomain"/>
    <property type="match status" value="1"/>
</dbReference>
<dbReference type="InterPro" id="IPR047296">
    <property type="entry name" value="GIY-YIG_UvrC_Cho"/>
</dbReference>
<dbReference type="InterPro" id="IPR000305">
    <property type="entry name" value="GIY-YIG_endonuc"/>
</dbReference>
<dbReference type="SUPFAM" id="SSF82771">
    <property type="entry name" value="GIY-YIG endonuclease"/>
    <property type="match status" value="1"/>
</dbReference>
<organism evidence="9 10">
    <name type="scientific">Gracilariopsis chorda</name>
    <dbReference type="NCBI Taxonomy" id="448386"/>
    <lineage>
        <taxon>Eukaryota</taxon>
        <taxon>Rhodophyta</taxon>
        <taxon>Florideophyceae</taxon>
        <taxon>Rhodymeniophycidae</taxon>
        <taxon>Gracilariales</taxon>
        <taxon>Gracilariaceae</taxon>
        <taxon>Gracilariopsis</taxon>
    </lineage>
</organism>
<dbReference type="PROSITE" id="PS50151">
    <property type="entry name" value="UVR"/>
    <property type="match status" value="1"/>
</dbReference>
<dbReference type="SUPFAM" id="SSF47781">
    <property type="entry name" value="RuvA domain 2-like"/>
    <property type="match status" value="1"/>
</dbReference>
<dbReference type="EMBL" id="NBIV01000169">
    <property type="protein sequence ID" value="PXF42259.1"/>
    <property type="molecule type" value="Genomic_DNA"/>
</dbReference>
<dbReference type="OrthoDB" id="3735at2759"/>
<evidence type="ECO:0000313" key="9">
    <source>
        <dbReference type="EMBL" id="PXF42259.1"/>
    </source>
</evidence>
<evidence type="ECO:0000259" key="6">
    <source>
        <dbReference type="PROSITE" id="PS50151"/>
    </source>
</evidence>
<keyword evidence="5" id="KW-0234">DNA repair</keyword>
<dbReference type="SMART" id="SM00465">
    <property type="entry name" value="GIYc"/>
    <property type="match status" value="1"/>
</dbReference>
<dbReference type="SMART" id="SM00278">
    <property type="entry name" value="HhH1"/>
    <property type="match status" value="2"/>
</dbReference>
<dbReference type="Pfam" id="PF22920">
    <property type="entry name" value="UvrC_RNaseH"/>
    <property type="match status" value="1"/>
</dbReference>
<dbReference type="Gene3D" id="3.30.420.340">
    <property type="entry name" value="UvrC, RNAse H endonuclease domain"/>
    <property type="match status" value="1"/>
</dbReference>
<evidence type="ECO:0000259" key="8">
    <source>
        <dbReference type="PROSITE" id="PS50165"/>
    </source>
</evidence>
<feature type="domain" description="UvrC family homology region profile" evidence="8">
    <location>
        <begin position="394"/>
        <end position="645"/>
    </location>
</feature>
<dbReference type="InterPro" id="IPR038476">
    <property type="entry name" value="UvrC_RNase_H_dom_sf"/>
</dbReference>
<evidence type="ECO:0000256" key="2">
    <source>
        <dbReference type="ARBA" id="ARBA00022763"/>
    </source>
</evidence>
<accession>A0A2V3IJM6</accession>
<dbReference type="CDD" id="cd10434">
    <property type="entry name" value="GIY-YIG_UvrC_Cho"/>
    <property type="match status" value="1"/>
</dbReference>
<keyword evidence="1" id="KW-0963">Cytoplasm</keyword>
<dbReference type="Proteomes" id="UP000247409">
    <property type="component" value="Unassembled WGS sequence"/>
</dbReference>
<dbReference type="InterPro" id="IPR001162">
    <property type="entry name" value="UvrC_RNase_H_dom"/>
</dbReference>
<dbReference type="HAMAP" id="MF_00203">
    <property type="entry name" value="UvrC"/>
    <property type="match status" value="1"/>
</dbReference>
<dbReference type="InterPro" id="IPR004791">
    <property type="entry name" value="UvrC"/>
</dbReference>
<dbReference type="PROSITE" id="PS50164">
    <property type="entry name" value="GIY_YIG"/>
    <property type="match status" value="1"/>
</dbReference>
<evidence type="ECO:0000256" key="1">
    <source>
        <dbReference type="ARBA" id="ARBA00022490"/>
    </source>
</evidence>
<proteinExistence type="inferred from homology"/>
<dbReference type="Pfam" id="PF02151">
    <property type="entry name" value="UVR"/>
    <property type="match status" value="1"/>
</dbReference>
<evidence type="ECO:0000259" key="7">
    <source>
        <dbReference type="PROSITE" id="PS50164"/>
    </source>
</evidence>
<dbReference type="Pfam" id="PF14520">
    <property type="entry name" value="HHH_5"/>
    <property type="match status" value="1"/>
</dbReference>
<dbReference type="AlphaFoldDB" id="A0A2V3IJM6"/>
<dbReference type="GO" id="GO:0009381">
    <property type="term" value="F:excinuclease ABC activity"/>
    <property type="evidence" value="ECO:0007669"/>
    <property type="project" value="InterPro"/>
</dbReference>
<dbReference type="InterPro" id="IPR001943">
    <property type="entry name" value="UVR_dom"/>
</dbReference>
<dbReference type="GO" id="GO:0009380">
    <property type="term" value="C:excinuclease repair complex"/>
    <property type="evidence" value="ECO:0007669"/>
    <property type="project" value="InterPro"/>
</dbReference>
<reference evidence="9 10" key="1">
    <citation type="journal article" date="2018" name="Mol. Biol. Evol.">
        <title>Analysis of the draft genome of the red seaweed Gracilariopsis chorda provides insights into genome size evolution in Rhodophyta.</title>
        <authorList>
            <person name="Lee J."/>
            <person name="Yang E.C."/>
            <person name="Graf L."/>
            <person name="Yang J.H."/>
            <person name="Qiu H."/>
            <person name="Zel Zion U."/>
            <person name="Chan C.X."/>
            <person name="Stephens T.G."/>
            <person name="Weber A.P.M."/>
            <person name="Boo G.H."/>
            <person name="Boo S.M."/>
            <person name="Kim K.M."/>
            <person name="Shin Y."/>
            <person name="Jung M."/>
            <person name="Lee S.J."/>
            <person name="Yim H.S."/>
            <person name="Lee J.H."/>
            <person name="Bhattacharya D."/>
            <person name="Yoon H.S."/>
        </authorList>
    </citation>
    <scope>NUCLEOTIDE SEQUENCE [LARGE SCALE GENOMIC DNA]</scope>
    <source>
        <strain evidence="9 10">SKKU-2015</strain>
        <tissue evidence="9">Whole body</tissue>
    </source>
</reference>
<dbReference type="GO" id="GO:0003677">
    <property type="term" value="F:DNA binding"/>
    <property type="evidence" value="ECO:0007669"/>
    <property type="project" value="InterPro"/>
</dbReference>
<keyword evidence="10" id="KW-1185">Reference proteome</keyword>
<sequence>MSVKDVEDRSTSAGNIPLVLVAQFCAFQIYKRVQLTGRLPRRLCSASSLRQQRHTILSTNVNNIVLLRSASALAISQMSLAFSQTVFRLPFRHDSPRFSSSLRQRPRFTCSALSHESHPLSYALKAAPSEPGVYRFLDDTKNPLYIGKARRIRARLRQYLTSNPESPVGVSPLPTVSLRIRTMLEAASSVDFIVTKTEAAALALEASLVQESQPLYNVLLKDDRRHPYALITFSEPYPRITLTRSRRKSHKNDKLYGPFVNENVLRKLLTAVHATFPLRQRQKVLFSDRPCINYDLGRCPGVCQQLISSDEYKQTVDKVDKLFSGRTEEVVQALREEMLHQSSMMNYEQAALIRDRIASLQNAFGDTIDLHDTFDGVQEASAVVSPHSFDSRDIFAISRNENVCKVVVFQVRGGKLVSRLVFSVHPNAEDSELLGAVLTAHYARLNHPLEIPEELVLCTPTDDASLIATALSEKRGKKVNVRGKKNVPLADIAQRNADMEVNIEVERVHNATNDTHVLLDMLRPYFKSFEEPNALLKLETGNSLKISALKRIECFDISHTSGSNAVGSMAVFINGSPVTSEYRRFNLEEEYSHRGHPDDFASIQETIRKRFRQWSRRGVSDGVSVPDLIVVDGGKGQLSSAAEALRKIGLHGRIPLISIAKGEEAIYVEGERNAINYDVESDTHLMNEGVRLICRLRDEAHRTALAAHRRRRGRETLKSGLDSVSGLGPSRRTALLDHFNSSVEAIANASPEQLCQVSGIGPALANRLHRHFNAG</sequence>
<dbReference type="PROSITE" id="PS50165">
    <property type="entry name" value="UVRC"/>
    <property type="match status" value="1"/>
</dbReference>
<keyword evidence="3" id="KW-0228">DNA excision</keyword>
<keyword evidence="4" id="KW-0267">Excision nuclease</keyword>
<gene>
    <name evidence="9" type="ORF">BWQ96_07978</name>
</gene>
<protein>
    <submittedName>
        <fullName evidence="9">UvrABC system protein C</fullName>
    </submittedName>
</protein>
<dbReference type="InterPro" id="IPR003583">
    <property type="entry name" value="Hlx-hairpin-Hlx_DNA-bd_motif"/>
</dbReference>
<dbReference type="NCBIfam" id="TIGR00194">
    <property type="entry name" value="uvrC"/>
    <property type="match status" value="1"/>
</dbReference>
<dbReference type="Gene3D" id="4.10.860.10">
    <property type="entry name" value="UVR domain"/>
    <property type="match status" value="1"/>
</dbReference>
<dbReference type="STRING" id="448386.A0A2V3IJM6"/>